<dbReference type="Proteomes" id="UP000187429">
    <property type="component" value="Unassembled WGS sequence"/>
</dbReference>
<keyword evidence="3" id="KW-1185">Reference proteome</keyword>
<feature type="chain" id="PRO_5010188862" evidence="1">
    <location>
        <begin position="21"/>
        <end position="117"/>
    </location>
</feature>
<proteinExistence type="predicted"/>
<feature type="signal peptide" evidence="1">
    <location>
        <begin position="1"/>
        <end position="20"/>
    </location>
</feature>
<reference evidence="3" key="1">
    <citation type="submission" date="2017-01" db="EMBL/GenBank/DDBJ databases">
        <authorList>
            <person name="Wang Y."/>
            <person name="White M."/>
            <person name="Kvist S."/>
            <person name="Moncalvo J.-M."/>
        </authorList>
    </citation>
    <scope>NUCLEOTIDE SEQUENCE [LARGE SCALE GENOMIC DNA]</scope>
    <source>
        <strain evidence="3">ID-206-W2</strain>
    </source>
</reference>
<dbReference type="AlphaFoldDB" id="A0A1R1YIM5"/>
<keyword evidence="1" id="KW-0732">Signal</keyword>
<evidence type="ECO:0000256" key="1">
    <source>
        <dbReference type="SAM" id="SignalP"/>
    </source>
</evidence>
<protein>
    <submittedName>
        <fullName evidence="2">Uncharacterized protein</fullName>
    </submittedName>
</protein>
<gene>
    <name evidence="2" type="ORF">AYI69_g3859</name>
</gene>
<organism evidence="2 3">
    <name type="scientific">Smittium culicis</name>
    <dbReference type="NCBI Taxonomy" id="133412"/>
    <lineage>
        <taxon>Eukaryota</taxon>
        <taxon>Fungi</taxon>
        <taxon>Fungi incertae sedis</taxon>
        <taxon>Zoopagomycota</taxon>
        <taxon>Kickxellomycotina</taxon>
        <taxon>Harpellomycetes</taxon>
        <taxon>Harpellales</taxon>
        <taxon>Legeriomycetaceae</taxon>
        <taxon>Smittium</taxon>
    </lineage>
</organism>
<dbReference type="EMBL" id="LSSM01001392">
    <property type="protein sequence ID" value="OMJ26730.1"/>
    <property type="molecule type" value="Genomic_DNA"/>
</dbReference>
<evidence type="ECO:0000313" key="3">
    <source>
        <dbReference type="Proteomes" id="UP000187429"/>
    </source>
</evidence>
<sequence>MFKIHTTVLILLMKIILCRSASIPYPIFTFFRNPGFSGKIGDVLPTPNTCYKIPEFKSVKFKGANVGIVLMSETSKCGGDKKLRYLALTNEIRDTTIEDEKKFSSFIWVLNKKFPFY</sequence>
<comment type="caution">
    <text evidence="2">The sequence shown here is derived from an EMBL/GenBank/DDBJ whole genome shotgun (WGS) entry which is preliminary data.</text>
</comment>
<evidence type="ECO:0000313" key="2">
    <source>
        <dbReference type="EMBL" id="OMJ26730.1"/>
    </source>
</evidence>
<accession>A0A1R1YIM5</accession>
<name>A0A1R1YIM5_9FUNG</name>